<dbReference type="Gene3D" id="3.40.50.2000">
    <property type="entry name" value="Glycogen Phosphorylase B"/>
    <property type="match status" value="2"/>
</dbReference>
<dbReference type="AlphaFoldDB" id="A0A318R7B2"/>
<dbReference type="SUPFAM" id="SSF53756">
    <property type="entry name" value="UDP-Glycosyltransferase/glycogen phosphorylase"/>
    <property type="match status" value="1"/>
</dbReference>
<organism evidence="2 3">
    <name type="scientific">Prochlorococcus marinus XMU1408</name>
    <dbReference type="NCBI Taxonomy" id="2213228"/>
    <lineage>
        <taxon>Bacteria</taxon>
        <taxon>Bacillati</taxon>
        <taxon>Cyanobacteriota</taxon>
        <taxon>Cyanophyceae</taxon>
        <taxon>Synechococcales</taxon>
        <taxon>Prochlorococcaceae</taxon>
        <taxon>Prochlorococcus</taxon>
    </lineage>
</organism>
<evidence type="ECO:0000313" key="2">
    <source>
        <dbReference type="EMBL" id="PYE01228.1"/>
    </source>
</evidence>
<dbReference type="RefSeq" id="WP_158467055.1">
    <property type="nucleotide sequence ID" value="NZ_QJUE01000005.1"/>
</dbReference>
<dbReference type="Proteomes" id="UP000247807">
    <property type="component" value="Unassembled WGS sequence"/>
</dbReference>
<evidence type="ECO:0000259" key="1">
    <source>
        <dbReference type="Pfam" id="PF00534"/>
    </source>
</evidence>
<keyword evidence="2" id="KW-0808">Transferase</keyword>
<accession>A0A318R7B2</accession>
<dbReference type="PANTHER" id="PTHR45947:SF3">
    <property type="entry name" value="SULFOQUINOVOSYL TRANSFERASE SQD2"/>
    <property type="match status" value="1"/>
</dbReference>
<dbReference type="GO" id="GO:0016757">
    <property type="term" value="F:glycosyltransferase activity"/>
    <property type="evidence" value="ECO:0007669"/>
    <property type="project" value="InterPro"/>
</dbReference>
<gene>
    <name evidence="2" type="ORF">DNJ73_07355</name>
</gene>
<dbReference type="PANTHER" id="PTHR45947">
    <property type="entry name" value="SULFOQUINOVOSYL TRANSFERASE SQD2"/>
    <property type="match status" value="1"/>
</dbReference>
<feature type="domain" description="Glycosyl transferase family 1" evidence="1">
    <location>
        <begin position="207"/>
        <end position="353"/>
    </location>
</feature>
<name>A0A318R7B2_PROMR</name>
<reference evidence="2 3" key="1">
    <citation type="journal article" date="2018" name="Appl. Environ. Microbiol.">
        <title>Genome rearrangement shapes Prochlorococcus ecological adaptation.</title>
        <authorList>
            <person name="Yan W."/>
            <person name="Wei S."/>
            <person name="Wang Q."/>
            <person name="Xiao X."/>
            <person name="Zeng Q."/>
            <person name="Jiao N."/>
            <person name="Zhang R."/>
        </authorList>
    </citation>
    <scope>NUCLEOTIDE SEQUENCE [LARGE SCALE GENOMIC DNA]</scope>
    <source>
        <strain evidence="2 3">XMU1408</strain>
    </source>
</reference>
<sequence>MSVNSPLDLPINIALVHEWFTSRSTGGAENVVKIIDELLTEKASQPQIFSLVNEESLLKSNWLFDRKVKTSFIQKLPFGISHVQQYLPLLPFAIEQINLEGYKLVISSSHLVAKGVLTSPDQLHISYVHTPVRYAWDQMNIYLKRSFLRKIGLGPLIRLQLHTLRQWDQLSSSRIDYLLANSNFTAKRIWKYWRRRSEVIHPPVNVDRFEWNKPREDFYLSVCRLVPNKRVDLLVRAFNRLKLPLVVVGEGVEKSYLKDLAGPTVKILGFQSKEKIESLMSQCRAFVYAGIEDFGIAPVEAMASGAPVIALGKGGVLDTVKCLNFNQDKDATGLLFYEQTVKSLVEAIEFFNEKKLWREFNSGLIRDWANSFSQDSFKFKLEKTINRVWSEHKNSCDIATSDLRS</sequence>
<proteinExistence type="predicted"/>
<evidence type="ECO:0000313" key="3">
    <source>
        <dbReference type="Proteomes" id="UP000247807"/>
    </source>
</evidence>
<protein>
    <submittedName>
        <fullName evidence="2">Glycosyl transferase family 1</fullName>
    </submittedName>
</protein>
<comment type="caution">
    <text evidence="2">The sequence shown here is derived from an EMBL/GenBank/DDBJ whole genome shotgun (WGS) entry which is preliminary data.</text>
</comment>
<dbReference type="InterPro" id="IPR050194">
    <property type="entry name" value="Glycosyltransferase_grp1"/>
</dbReference>
<dbReference type="EMBL" id="QJUE01000005">
    <property type="protein sequence ID" value="PYE01228.1"/>
    <property type="molecule type" value="Genomic_DNA"/>
</dbReference>
<dbReference type="Pfam" id="PF00534">
    <property type="entry name" value="Glycos_transf_1"/>
    <property type="match status" value="1"/>
</dbReference>
<dbReference type="OrthoDB" id="9801609at2"/>
<dbReference type="InterPro" id="IPR001296">
    <property type="entry name" value="Glyco_trans_1"/>
</dbReference>